<comment type="similarity">
    <text evidence="9">Belongs to the glycosyl hydrolase 16 family.</text>
</comment>
<dbReference type="GO" id="GO:0016762">
    <property type="term" value="F:xyloglucan:xyloglucosyl transferase activity"/>
    <property type="evidence" value="ECO:0007669"/>
    <property type="project" value="UniProtKB-EC"/>
</dbReference>
<feature type="active site" description="Nucleophile" evidence="6">
    <location>
        <position position="102"/>
    </location>
</feature>
<feature type="glycosylation site" description="N-linked (GlcNAc...) asparagine" evidence="7">
    <location>
        <position position="110"/>
    </location>
</feature>
<protein>
    <recommendedName>
        <fullName evidence="9">Xyloglucan endotransglucosylase/hydrolase</fullName>
        <ecNumber evidence="9">2.4.1.207</ecNumber>
    </recommendedName>
</protein>
<gene>
    <name evidence="11" type="ORF">R1sor_007977</name>
</gene>
<dbReference type="InterPro" id="IPR044791">
    <property type="entry name" value="Beta-glucanase/XTH"/>
</dbReference>
<dbReference type="Pfam" id="PF06955">
    <property type="entry name" value="XET_C"/>
    <property type="match status" value="1"/>
</dbReference>
<dbReference type="PRINTS" id="PR00737">
    <property type="entry name" value="GLHYDRLASE16"/>
</dbReference>
<keyword evidence="2 9" id="KW-0378">Hydrolase</keyword>
<dbReference type="EC" id="2.4.1.207" evidence="9"/>
<evidence type="ECO:0000256" key="5">
    <source>
        <dbReference type="ARBA" id="ARBA00023295"/>
    </source>
</evidence>
<name>A0ABD3HU80_9MARC</name>
<dbReference type="EMBL" id="JBJQOH010000003">
    <property type="protein sequence ID" value="KAL3694326.1"/>
    <property type="molecule type" value="Genomic_DNA"/>
</dbReference>
<keyword evidence="3" id="KW-1015">Disulfide bond</keyword>
<dbReference type="PROSITE" id="PS01034">
    <property type="entry name" value="GH16_1"/>
    <property type="match status" value="1"/>
</dbReference>
<keyword evidence="9" id="KW-0961">Cell wall biogenesis/degradation</keyword>
<dbReference type="AlphaFoldDB" id="A0ABD3HU80"/>
<keyword evidence="5 9" id="KW-0326">Glycosidase</keyword>
<keyword evidence="9" id="KW-0052">Apoplast</keyword>
<keyword evidence="12" id="KW-1185">Reference proteome</keyword>
<evidence type="ECO:0000313" key="12">
    <source>
        <dbReference type="Proteomes" id="UP001633002"/>
    </source>
</evidence>
<feature type="active site" description="Proton donor" evidence="8">
    <location>
        <position position="106"/>
    </location>
</feature>
<dbReference type="PIRSF" id="PIRSF005604">
    <property type="entry name" value="XET"/>
    <property type="match status" value="1"/>
</dbReference>
<dbReference type="InterPro" id="IPR008263">
    <property type="entry name" value="GH16_AS"/>
</dbReference>
<dbReference type="GO" id="GO:0016798">
    <property type="term" value="F:hydrolase activity, acting on glycosyl bonds"/>
    <property type="evidence" value="ECO:0007669"/>
    <property type="project" value="UniProtKB-KW"/>
</dbReference>
<evidence type="ECO:0000259" key="10">
    <source>
        <dbReference type="PROSITE" id="PS51762"/>
    </source>
</evidence>
<feature type="signal peptide" evidence="9">
    <location>
        <begin position="1"/>
        <end position="24"/>
    </location>
</feature>
<evidence type="ECO:0000256" key="3">
    <source>
        <dbReference type="ARBA" id="ARBA00023157"/>
    </source>
</evidence>
<dbReference type="InterPro" id="IPR010713">
    <property type="entry name" value="XET_C"/>
</dbReference>
<proteinExistence type="inferred from homology"/>
<dbReference type="InterPro" id="IPR008264">
    <property type="entry name" value="Beta_glucanase"/>
</dbReference>
<dbReference type="Gene3D" id="2.60.120.200">
    <property type="match status" value="1"/>
</dbReference>
<sequence>METASRLLLAVCFTVMLCSGTGTATKFEEQFNVVWSSSNNILTYDDSKEVELSLTKAGGANFQSSDFYLYGAFSVKLKLIRGESAGTVTAFYLTSFGKNHDEIDFEFLGNETGEPYTLHTNLFVNGTGGREQRVKLWFDPTADFHTYTIIWNHYQILWLVDYIPIRFHRNLEHIYPGSYPHTRPMVASACLFDASEWATQDGTKPVKWEHAPFVVKYKNFAFDACAVLPDGSTPCNNNYRANWWEGLYYQMLDQQRRDQLMWVVSKWKIYDYCYDNKRYPKAPKEPLECQYNVPWVWE</sequence>
<dbReference type="InterPro" id="IPR016455">
    <property type="entry name" value="XTH"/>
</dbReference>
<dbReference type="Pfam" id="PF00722">
    <property type="entry name" value="Glyco_hydro_16"/>
    <property type="match status" value="1"/>
</dbReference>
<evidence type="ECO:0000313" key="11">
    <source>
        <dbReference type="EMBL" id="KAL3694326.1"/>
    </source>
</evidence>
<comment type="caution">
    <text evidence="11">The sequence shown here is derived from an EMBL/GenBank/DDBJ whole genome shotgun (WGS) entry which is preliminary data.</text>
</comment>
<comment type="subcellular location">
    <subcellularLocation>
        <location evidence="9">Secreted</location>
        <location evidence="9">Cell wall</location>
    </subcellularLocation>
    <subcellularLocation>
        <location evidence="9">Secreted</location>
        <location evidence="9">Extracellular space</location>
        <location evidence="9">Apoplast</location>
    </subcellularLocation>
</comment>
<keyword evidence="9" id="KW-0964">Secreted</keyword>
<dbReference type="InterPro" id="IPR000757">
    <property type="entry name" value="Beta-glucanase-like"/>
</dbReference>
<dbReference type="GO" id="GO:0048046">
    <property type="term" value="C:apoplast"/>
    <property type="evidence" value="ECO:0007669"/>
    <property type="project" value="UniProtKB-SubCell"/>
</dbReference>
<keyword evidence="9" id="KW-0134">Cell wall</keyword>
<reference evidence="11 12" key="1">
    <citation type="submission" date="2024-09" db="EMBL/GenBank/DDBJ databases">
        <title>Chromosome-scale assembly of Riccia sorocarpa.</title>
        <authorList>
            <person name="Paukszto L."/>
        </authorList>
    </citation>
    <scope>NUCLEOTIDE SEQUENCE [LARGE SCALE GENOMIC DNA]</scope>
    <source>
        <strain evidence="11">LP-2024</strain>
        <tissue evidence="11">Aerial parts of the thallus</tissue>
    </source>
</reference>
<dbReference type="PROSITE" id="PS51762">
    <property type="entry name" value="GH16_2"/>
    <property type="match status" value="1"/>
</dbReference>
<comment type="function">
    <text evidence="9">Catalyzes xyloglucan endohydrolysis (XEH) and/or endotransglycosylation (XET). Cleaves and religates xyloglucan polymers, an essential constituent of the primary cell wall, and thereby participates in cell wall construction of growing tissues.</text>
</comment>
<evidence type="ECO:0000256" key="6">
    <source>
        <dbReference type="PIRSR" id="PIRSR005604-1"/>
    </source>
</evidence>
<evidence type="ECO:0000256" key="7">
    <source>
        <dbReference type="PIRSR" id="PIRSR005604-2"/>
    </source>
</evidence>
<dbReference type="SUPFAM" id="SSF49899">
    <property type="entry name" value="Concanavalin A-like lectins/glucanases"/>
    <property type="match status" value="1"/>
</dbReference>
<evidence type="ECO:0000256" key="9">
    <source>
        <dbReference type="RuleBase" id="RU361120"/>
    </source>
</evidence>
<dbReference type="GO" id="GO:0071555">
    <property type="term" value="P:cell wall organization"/>
    <property type="evidence" value="ECO:0007669"/>
    <property type="project" value="UniProtKB-KW"/>
</dbReference>
<evidence type="ECO:0000256" key="2">
    <source>
        <dbReference type="ARBA" id="ARBA00022801"/>
    </source>
</evidence>
<comment type="PTM">
    <text evidence="9">Contains at least one intrachain disulfide bond essential for its enzymatic activity.</text>
</comment>
<evidence type="ECO:0000256" key="1">
    <source>
        <dbReference type="ARBA" id="ARBA00022679"/>
    </source>
</evidence>
<evidence type="ECO:0000256" key="4">
    <source>
        <dbReference type="ARBA" id="ARBA00023180"/>
    </source>
</evidence>
<feature type="chain" id="PRO_5044531876" description="Xyloglucan endotransglucosylase/hydrolase" evidence="9">
    <location>
        <begin position="25"/>
        <end position="298"/>
    </location>
</feature>
<dbReference type="Proteomes" id="UP001633002">
    <property type="component" value="Unassembled WGS sequence"/>
</dbReference>
<keyword evidence="1 9" id="KW-0808">Transferase</keyword>
<organism evidence="11 12">
    <name type="scientific">Riccia sorocarpa</name>
    <dbReference type="NCBI Taxonomy" id="122646"/>
    <lineage>
        <taxon>Eukaryota</taxon>
        <taxon>Viridiplantae</taxon>
        <taxon>Streptophyta</taxon>
        <taxon>Embryophyta</taxon>
        <taxon>Marchantiophyta</taxon>
        <taxon>Marchantiopsida</taxon>
        <taxon>Marchantiidae</taxon>
        <taxon>Marchantiales</taxon>
        <taxon>Ricciaceae</taxon>
        <taxon>Riccia</taxon>
    </lineage>
</organism>
<feature type="active site" description="Nucleophile" evidence="6">
    <location>
        <position position="106"/>
    </location>
</feature>
<evidence type="ECO:0000256" key="8">
    <source>
        <dbReference type="PIRSR" id="PIRSR608264-1"/>
    </source>
</evidence>
<keyword evidence="9" id="KW-0732">Signal</keyword>
<accession>A0ABD3HU80</accession>
<dbReference type="PANTHER" id="PTHR31062">
    <property type="entry name" value="XYLOGLUCAN ENDOTRANSGLUCOSYLASE/HYDROLASE PROTEIN 8-RELATED"/>
    <property type="match status" value="1"/>
</dbReference>
<keyword evidence="4" id="KW-0325">Glycoprotein</keyword>
<dbReference type="InterPro" id="IPR013320">
    <property type="entry name" value="ConA-like_dom_sf"/>
</dbReference>
<feature type="domain" description="GH16" evidence="10">
    <location>
        <begin position="19"/>
        <end position="217"/>
    </location>
</feature>